<proteinExistence type="predicted"/>
<reference evidence="2 3" key="1">
    <citation type="submission" date="2018-06" db="EMBL/GenBank/DDBJ databases">
        <title>Paenibacillus imtechensis sp. nov.</title>
        <authorList>
            <person name="Pinnaka A.K."/>
            <person name="Singh H."/>
            <person name="Kaur M."/>
        </authorList>
    </citation>
    <scope>NUCLEOTIDE SEQUENCE [LARGE SCALE GENOMIC DNA]</scope>
    <source>
        <strain evidence="2 3">SMB1</strain>
    </source>
</reference>
<evidence type="ECO:0000313" key="2">
    <source>
        <dbReference type="EMBL" id="PZD93807.1"/>
    </source>
</evidence>
<dbReference type="RefSeq" id="WP_111148618.1">
    <property type="nucleotide sequence ID" value="NZ_QKRB01000055.1"/>
</dbReference>
<dbReference type="InterPro" id="IPR032830">
    <property type="entry name" value="XPB/Ssl2_N"/>
</dbReference>
<dbReference type="OrthoDB" id="2987331at2"/>
<protein>
    <recommendedName>
        <fullName evidence="1">Helicase XPB/Ssl2 N-terminal domain-containing protein</fullName>
    </recommendedName>
</protein>
<organism evidence="2 3">
    <name type="scientific">Paenibacillus sambharensis</name>
    <dbReference type="NCBI Taxonomy" id="1803190"/>
    <lineage>
        <taxon>Bacteria</taxon>
        <taxon>Bacillati</taxon>
        <taxon>Bacillota</taxon>
        <taxon>Bacilli</taxon>
        <taxon>Bacillales</taxon>
        <taxon>Paenibacillaceae</taxon>
        <taxon>Paenibacillus</taxon>
    </lineage>
</organism>
<evidence type="ECO:0000313" key="3">
    <source>
        <dbReference type="Proteomes" id="UP000249522"/>
    </source>
</evidence>
<dbReference type="Pfam" id="PF13625">
    <property type="entry name" value="Helicase_C_3"/>
    <property type="match status" value="1"/>
</dbReference>
<feature type="domain" description="Helicase XPB/Ssl2 N-terminal" evidence="1">
    <location>
        <begin position="364"/>
        <end position="474"/>
    </location>
</feature>
<keyword evidence="3" id="KW-1185">Reference proteome</keyword>
<dbReference type="EMBL" id="QKRB01000055">
    <property type="protein sequence ID" value="PZD93807.1"/>
    <property type="molecule type" value="Genomic_DNA"/>
</dbReference>
<sequence>MNMRQVFSRLPEEAKARLGGQPLWRSWSGLAGGGLRDGAIGSDHVKESRKGLAAPVQDILAFIVRCFGPRPFPEEKLIQQYAAAAGRSACESRMACDELRRAGILFTVRKSWGDCLHFLPVDAYSAWNRELAPAAPRPHSESAGIRVDSPYRPRLSLQLLGMMAELAKQGIPVTAKGIIAKKAVAAASSRLLFTEEELALFRSADSAAGRYAVSFTAGLDAAIRAGLLKLGESGASWGEPELAEWLALPDGLRECRLLDWAEERFAAYDERFASSASLLRGLCAGSWYSRHELEKWVQAAGAGGGDVLTGWLGLMEAFGWLQTGRSAEGLEVIRWMMYPLAEGLPDPEPAAGSVLLLTGGELAVPHDTDYRSRWEIELMADLEREGPMTIYRYSQATISRAADNGRTSGQLIGLLTRASGGPLPEHAAQLLGEWGRAAGRVRFADVTIMSCSDEPAADRAEADPAVARLLIRRLGKRDFLIERSSIALLRKHLSAAGLEPSRRVEGESLCLYPLSPSWAEDAMQGTCLPLEETAAETAVFPNHREPAGLLQHPCPLYLYTLETVPADTEKRLPGIADIPAAWLQAMRDYHPSTRKEMLKHAIELGVPVKLDREGKVVDFIPRRLEEEGGNWFVAGQLSGQAESSLRLSPDMWRGMQLMIPPGLPAK</sequence>
<evidence type="ECO:0000259" key="1">
    <source>
        <dbReference type="Pfam" id="PF13625"/>
    </source>
</evidence>
<dbReference type="Proteomes" id="UP000249522">
    <property type="component" value="Unassembled WGS sequence"/>
</dbReference>
<dbReference type="AlphaFoldDB" id="A0A2W1LQX9"/>
<comment type="caution">
    <text evidence="2">The sequence shown here is derived from an EMBL/GenBank/DDBJ whole genome shotgun (WGS) entry which is preliminary data.</text>
</comment>
<accession>A0A2W1LQX9</accession>
<gene>
    <name evidence="2" type="ORF">DNH61_20065</name>
</gene>
<name>A0A2W1LQX9_9BACL</name>